<dbReference type="InterPro" id="IPR042121">
    <property type="entry name" value="MutL_C_regsub"/>
</dbReference>
<dbReference type="OrthoDB" id="9763467at2"/>
<dbReference type="CDD" id="cd16926">
    <property type="entry name" value="HATPase_MutL-MLH-PMS-like"/>
    <property type="match status" value="1"/>
</dbReference>
<proteinExistence type="inferred from homology"/>
<keyword evidence="9" id="KW-1185">Reference proteome</keyword>
<evidence type="ECO:0000313" key="9">
    <source>
        <dbReference type="Proteomes" id="UP000009102"/>
    </source>
</evidence>
<sequence>MPHIAQLPPELVNQIAAGEVVERPASVVKELVENAIDAGARRIDVRIEEAGSRLIEVRDDGSGMSEEDLPLAFAAHATSKIRSLDELESVATMGFRGEALASIASIAQVSVSSRRERDAHGWILSPNESLECRPTAHPVGTTVTVADLFYNTPARRKFLRTERTEFSQIDQLMRRFALAHPGIGFSLTHQGRLVFELSPLPRAQLAEQMPARIEALLGAEFLNRARRIDSAASGLSLSGWVADPAYARSTTDQQLFFVNGRIVRDRLIGFAIRRAYADVLHHARQPAYVLALDLEPRAVDVNVHPTKAEVRFRDARAVQDFIFREIHRALAQGAVAGAQQESGVEQASRGAPAFDAGMGRGERVDGWSGTASMPSSAPSSSVQGYLNLLAASAAAPQLVDACLSSVQEPSQAQQPTQDMPPLGYAVAHLHGVYILAQNAQGLVIVDAHAAAERITYERLKAAYAAQQMTIQPLLLPVTFAVTESEAEQYEAQAEAFARLGVVLARVAPTRVRVTALAALLRHADAEALARALLSALSEEEPDWGQPQAVLTEPINAVLSRMACHGSVRANRILARPEMDALLRDMERTERADQCNHGRPTWRQLSMTDLDRLFMRGQ</sequence>
<dbReference type="NCBIfam" id="TIGR00585">
    <property type="entry name" value="mutl"/>
    <property type="match status" value="1"/>
</dbReference>
<dbReference type="Gene3D" id="3.30.230.10">
    <property type="match status" value="1"/>
</dbReference>
<name>D0KVK7_HALNC</name>
<dbReference type="InterPro" id="IPR037198">
    <property type="entry name" value="MutL_C_sf"/>
</dbReference>
<evidence type="ECO:0000256" key="4">
    <source>
        <dbReference type="ARBA" id="ARBA00023204"/>
    </source>
</evidence>
<dbReference type="EMBL" id="CP001801">
    <property type="protein sequence ID" value="ACX96837.1"/>
    <property type="molecule type" value="Genomic_DNA"/>
</dbReference>
<dbReference type="InterPro" id="IPR013507">
    <property type="entry name" value="DNA_mismatch_S5_2-like"/>
</dbReference>
<dbReference type="STRING" id="555778.Hneap_2015"/>
<dbReference type="InterPro" id="IPR020568">
    <property type="entry name" value="Ribosomal_Su5_D2-typ_SF"/>
</dbReference>
<dbReference type="InterPro" id="IPR002099">
    <property type="entry name" value="MutL/Mlh/PMS"/>
</dbReference>
<dbReference type="SMART" id="SM00853">
    <property type="entry name" value="MutL_C"/>
    <property type="match status" value="1"/>
</dbReference>
<dbReference type="SUPFAM" id="SSF55874">
    <property type="entry name" value="ATPase domain of HSP90 chaperone/DNA topoisomerase II/histidine kinase"/>
    <property type="match status" value="1"/>
</dbReference>
<dbReference type="GO" id="GO:0140664">
    <property type="term" value="F:ATP-dependent DNA damage sensor activity"/>
    <property type="evidence" value="ECO:0007669"/>
    <property type="project" value="InterPro"/>
</dbReference>
<dbReference type="GO" id="GO:0032300">
    <property type="term" value="C:mismatch repair complex"/>
    <property type="evidence" value="ECO:0007669"/>
    <property type="project" value="InterPro"/>
</dbReference>
<dbReference type="KEGG" id="hna:Hneap_2015"/>
<dbReference type="Pfam" id="PF08676">
    <property type="entry name" value="MutL_C"/>
    <property type="match status" value="1"/>
</dbReference>
<dbReference type="Gene3D" id="3.30.565.10">
    <property type="entry name" value="Histidine kinase-like ATPase, C-terminal domain"/>
    <property type="match status" value="1"/>
</dbReference>
<keyword evidence="4 5" id="KW-0234">DNA repair</keyword>
<dbReference type="NCBIfam" id="NF000949">
    <property type="entry name" value="PRK00095.1-2"/>
    <property type="match status" value="1"/>
</dbReference>
<dbReference type="GO" id="GO:0016887">
    <property type="term" value="F:ATP hydrolysis activity"/>
    <property type="evidence" value="ECO:0007669"/>
    <property type="project" value="InterPro"/>
</dbReference>
<evidence type="ECO:0000256" key="1">
    <source>
        <dbReference type="ARBA" id="ARBA00006082"/>
    </source>
</evidence>
<evidence type="ECO:0000313" key="8">
    <source>
        <dbReference type="EMBL" id="ACX96837.1"/>
    </source>
</evidence>
<dbReference type="RefSeq" id="WP_012824869.1">
    <property type="nucleotide sequence ID" value="NC_013422.1"/>
</dbReference>
<dbReference type="Proteomes" id="UP000009102">
    <property type="component" value="Chromosome"/>
</dbReference>
<evidence type="ECO:0000259" key="6">
    <source>
        <dbReference type="SMART" id="SM00853"/>
    </source>
</evidence>
<keyword evidence="3 5" id="KW-0227">DNA damage</keyword>
<dbReference type="HOGENOM" id="CLU_004131_4_2_6"/>
<dbReference type="InterPro" id="IPR014762">
    <property type="entry name" value="DNA_mismatch_repair_CS"/>
</dbReference>
<dbReference type="Gene3D" id="3.30.1540.20">
    <property type="entry name" value="MutL, C-terminal domain, dimerisation subdomain"/>
    <property type="match status" value="1"/>
</dbReference>
<dbReference type="SUPFAM" id="SSF54211">
    <property type="entry name" value="Ribosomal protein S5 domain 2-like"/>
    <property type="match status" value="1"/>
</dbReference>
<feature type="domain" description="MutL C-terminal dimerisation" evidence="6">
    <location>
        <begin position="425"/>
        <end position="573"/>
    </location>
</feature>
<dbReference type="Pfam" id="PF01119">
    <property type="entry name" value="DNA_mis_repair"/>
    <property type="match status" value="1"/>
</dbReference>
<dbReference type="HAMAP" id="MF_00149">
    <property type="entry name" value="DNA_mis_repair"/>
    <property type="match status" value="1"/>
</dbReference>
<dbReference type="InterPro" id="IPR038973">
    <property type="entry name" value="MutL/Mlh/Pms-like"/>
</dbReference>
<dbReference type="SUPFAM" id="SSF118116">
    <property type="entry name" value="DNA mismatch repair protein MutL"/>
    <property type="match status" value="1"/>
</dbReference>
<dbReference type="eggNOG" id="COG0323">
    <property type="taxonomic scope" value="Bacteria"/>
</dbReference>
<accession>D0KVK7</accession>
<dbReference type="InterPro" id="IPR042120">
    <property type="entry name" value="MutL_C_dimsub"/>
</dbReference>
<evidence type="ECO:0000256" key="5">
    <source>
        <dbReference type="HAMAP-Rule" id="MF_00149"/>
    </source>
</evidence>
<dbReference type="PANTHER" id="PTHR10073">
    <property type="entry name" value="DNA MISMATCH REPAIR PROTEIN MLH, PMS, MUTL"/>
    <property type="match status" value="1"/>
</dbReference>
<comment type="function">
    <text evidence="5">This protein is involved in the repair of mismatches in DNA. It is required for dam-dependent methyl-directed DNA mismatch repair. May act as a 'molecular matchmaker', a protein that promotes the formation of a stable complex between two or more DNA-binding proteins in an ATP-dependent manner without itself being part of a final effector complex.</text>
</comment>
<evidence type="ECO:0000259" key="7">
    <source>
        <dbReference type="SMART" id="SM01340"/>
    </source>
</evidence>
<dbReference type="InterPro" id="IPR014721">
    <property type="entry name" value="Ribsml_uS5_D2-typ_fold_subgr"/>
</dbReference>
<gene>
    <name evidence="5" type="primary">mutL</name>
    <name evidence="8" type="ordered locus">Hneap_2015</name>
</gene>
<dbReference type="PANTHER" id="PTHR10073:SF12">
    <property type="entry name" value="DNA MISMATCH REPAIR PROTEIN MLH1"/>
    <property type="match status" value="1"/>
</dbReference>
<protein>
    <recommendedName>
        <fullName evidence="2 5">DNA mismatch repair protein MutL</fullName>
    </recommendedName>
</protein>
<dbReference type="GO" id="GO:0005524">
    <property type="term" value="F:ATP binding"/>
    <property type="evidence" value="ECO:0007669"/>
    <property type="project" value="InterPro"/>
</dbReference>
<dbReference type="InterPro" id="IPR036890">
    <property type="entry name" value="HATPase_C_sf"/>
</dbReference>
<dbReference type="Pfam" id="PF13589">
    <property type="entry name" value="HATPase_c_3"/>
    <property type="match status" value="1"/>
</dbReference>
<organism evidence="8 9">
    <name type="scientific">Halothiobacillus neapolitanus (strain ATCC 23641 / DSM 15147 / CIP 104769 / NCIMB 8539 / c2)</name>
    <name type="common">Thiobacillus neapolitanus</name>
    <dbReference type="NCBI Taxonomy" id="555778"/>
    <lineage>
        <taxon>Bacteria</taxon>
        <taxon>Pseudomonadati</taxon>
        <taxon>Pseudomonadota</taxon>
        <taxon>Gammaproteobacteria</taxon>
        <taxon>Chromatiales</taxon>
        <taxon>Halothiobacillaceae</taxon>
        <taxon>Halothiobacillus</taxon>
    </lineage>
</organism>
<dbReference type="FunFam" id="3.30.565.10:FF:000003">
    <property type="entry name" value="DNA mismatch repair endonuclease MutL"/>
    <property type="match status" value="1"/>
</dbReference>
<feature type="domain" description="DNA mismatch repair protein S5" evidence="7">
    <location>
        <begin position="213"/>
        <end position="331"/>
    </location>
</feature>
<dbReference type="GO" id="GO:0030983">
    <property type="term" value="F:mismatched DNA binding"/>
    <property type="evidence" value="ECO:0007669"/>
    <property type="project" value="InterPro"/>
</dbReference>
<dbReference type="PROSITE" id="PS00058">
    <property type="entry name" value="DNA_MISMATCH_REPAIR_1"/>
    <property type="match status" value="1"/>
</dbReference>
<comment type="similarity">
    <text evidence="1 5">Belongs to the DNA mismatch repair MutL/HexB family.</text>
</comment>
<dbReference type="InterPro" id="IPR014790">
    <property type="entry name" value="MutL_C"/>
</dbReference>
<evidence type="ECO:0000256" key="3">
    <source>
        <dbReference type="ARBA" id="ARBA00022763"/>
    </source>
</evidence>
<reference evidence="8 9" key="1">
    <citation type="submission" date="2009-10" db="EMBL/GenBank/DDBJ databases">
        <title>Complete sequence of Halothiobacillus neapolitanus c2.</title>
        <authorList>
            <consortium name="US DOE Joint Genome Institute"/>
            <person name="Lucas S."/>
            <person name="Copeland A."/>
            <person name="Lapidus A."/>
            <person name="Glavina del Rio T."/>
            <person name="Tice H."/>
            <person name="Bruce D."/>
            <person name="Goodwin L."/>
            <person name="Pitluck S."/>
            <person name="Davenport K."/>
            <person name="Brettin T."/>
            <person name="Detter J.C."/>
            <person name="Han C."/>
            <person name="Tapia R."/>
            <person name="Larimer F."/>
            <person name="Land M."/>
            <person name="Hauser L."/>
            <person name="Kyrpides N."/>
            <person name="Mikhailova N."/>
            <person name="Kerfeld C."/>
            <person name="Cannon G."/>
            <person name="Heinhort S."/>
        </authorList>
    </citation>
    <scope>NUCLEOTIDE SEQUENCE [LARGE SCALE GENOMIC DNA]</scope>
    <source>
        <strain evidence="9">ATCC 23641 / c2</strain>
    </source>
</reference>
<evidence type="ECO:0000256" key="2">
    <source>
        <dbReference type="ARBA" id="ARBA00021975"/>
    </source>
</evidence>
<dbReference type="SMART" id="SM01340">
    <property type="entry name" value="DNA_mis_repair"/>
    <property type="match status" value="1"/>
</dbReference>
<dbReference type="Gene3D" id="3.30.1370.100">
    <property type="entry name" value="MutL, C-terminal domain, regulatory subdomain"/>
    <property type="match status" value="1"/>
</dbReference>
<dbReference type="GO" id="GO:0006298">
    <property type="term" value="P:mismatch repair"/>
    <property type="evidence" value="ECO:0007669"/>
    <property type="project" value="UniProtKB-UniRule"/>
</dbReference>
<dbReference type="InterPro" id="IPR020667">
    <property type="entry name" value="DNA_mismatch_repair_MutL"/>
</dbReference>
<dbReference type="AlphaFoldDB" id="D0KVK7"/>
<dbReference type="CDD" id="cd03482">
    <property type="entry name" value="MutL_Trans_MutL"/>
    <property type="match status" value="1"/>
</dbReference>